<keyword evidence="3" id="KW-0234">DNA repair</keyword>
<organism evidence="5">
    <name type="scientific">Dunaliella tertiolecta</name>
    <name type="common">Green alga</name>
    <dbReference type="NCBI Taxonomy" id="3047"/>
    <lineage>
        <taxon>Eukaryota</taxon>
        <taxon>Viridiplantae</taxon>
        <taxon>Chlorophyta</taxon>
        <taxon>core chlorophytes</taxon>
        <taxon>Chlorophyceae</taxon>
        <taxon>CS clade</taxon>
        <taxon>Chlamydomonadales</taxon>
        <taxon>Dunaliellaceae</taxon>
        <taxon>Dunaliella</taxon>
    </lineage>
</organism>
<reference evidence="5" key="1">
    <citation type="submission" date="2021-01" db="EMBL/GenBank/DDBJ databases">
        <authorList>
            <person name="Corre E."/>
            <person name="Pelletier E."/>
            <person name="Niang G."/>
            <person name="Scheremetjew M."/>
            <person name="Finn R."/>
            <person name="Kale V."/>
            <person name="Holt S."/>
            <person name="Cochrane G."/>
            <person name="Meng A."/>
            <person name="Brown T."/>
            <person name="Cohen L."/>
        </authorList>
    </citation>
    <scope>NUCLEOTIDE SEQUENCE</scope>
    <source>
        <strain evidence="5">CCMP1320</strain>
    </source>
</reference>
<dbReference type="AlphaFoldDB" id="A0A7S3QS41"/>
<evidence type="ECO:0008006" key="6">
    <source>
        <dbReference type="Google" id="ProtNLM"/>
    </source>
</evidence>
<accession>A0A7S3QS41</accession>
<dbReference type="GO" id="GO:0004844">
    <property type="term" value="F:uracil DNA N-glycosylase activity"/>
    <property type="evidence" value="ECO:0007669"/>
    <property type="project" value="TreeGrafter"/>
</dbReference>
<evidence type="ECO:0000256" key="4">
    <source>
        <dbReference type="SAM" id="MobiDB-lite"/>
    </source>
</evidence>
<feature type="region of interest" description="Disordered" evidence="4">
    <location>
        <begin position="17"/>
        <end position="81"/>
    </location>
</feature>
<dbReference type="CDD" id="cd10028">
    <property type="entry name" value="UDG-F2_TDG_MUG"/>
    <property type="match status" value="1"/>
</dbReference>
<evidence type="ECO:0000256" key="2">
    <source>
        <dbReference type="ARBA" id="ARBA00022801"/>
    </source>
</evidence>
<gene>
    <name evidence="5" type="ORF">DTER00134_LOCUS6452</name>
</gene>
<evidence type="ECO:0000256" key="1">
    <source>
        <dbReference type="ARBA" id="ARBA00022763"/>
    </source>
</evidence>
<name>A0A7S3QS41_DUNTE</name>
<feature type="compositionally biased region" description="Polar residues" evidence="4">
    <location>
        <begin position="45"/>
        <end position="54"/>
    </location>
</feature>
<protein>
    <recommendedName>
        <fullName evidence="6">Uracil-DNA glycosylase-like domain-containing protein</fullName>
    </recommendedName>
</protein>
<dbReference type="InterPro" id="IPR036895">
    <property type="entry name" value="Uracil-DNA_glycosylase-like_sf"/>
</dbReference>
<dbReference type="Gene3D" id="3.40.470.10">
    <property type="entry name" value="Uracil-DNA glycosylase-like domain"/>
    <property type="match status" value="1"/>
</dbReference>
<dbReference type="GO" id="GO:0008263">
    <property type="term" value="F:pyrimidine-specific mismatch base pair DNA N-glycosylase activity"/>
    <property type="evidence" value="ECO:0007669"/>
    <property type="project" value="TreeGrafter"/>
</dbReference>
<keyword evidence="2" id="KW-0378">Hydrolase</keyword>
<evidence type="ECO:0000313" key="5">
    <source>
        <dbReference type="EMBL" id="CAE0491379.1"/>
    </source>
</evidence>
<dbReference type="EMBL" id="HBIP01011491">
    <property type="protein sequence ID" value="CAE0491379.1"/>
    <property type="molecule type" value="Transcribed_RNA"/>
</dbReference>
<keyword evidence="1" id="KW-0227">DNA damage</keyword>
<evidence type="ECO:0000256" key="3">
    <source>
        <dbReference type="ARBA" id="ARBA00023204"/>
    </source>
</evidence>
<proteinExistence type="predicted"/>
<dbReference type="PANTHER" id="PTHR12159">
    <property type="entry name" value="G/T AND G/U MISMATCH-SPECIFIC DNA GLYCOSYLASE"/>
    <property type="match status" value="1"/>
</dbReference>
<feature type="compositionally biased region" description="Basic residues" evidence="4">
    <location>
        <begin position="27"/>
        <end position="43"/>
    </location>
</feature>
<dbReference type="InterPro" id="IPR015637">
    <property type="entry name" value="MUG/TDG"/>
</dbReference>
<sequence length="322" mass="34010">MASNPFEGFSFSQNAATAGAATAGVKPRAKSPSHSGTPHKGHRASSPTADSSESIPVVSPQKRRRGNPEPSLCSRSAKGKGDQGLAQCLARENQLKQRLGGGLGEKLGGGSFPLRLIIVGHNPSEATWAASHVYAHKSNHMWRLLKQTGIAPPETTGPEADDTMPHSVGVGFTDVGTGHPGTKSSDFPTQVFLRWREDFYERMRAHMRAASESIGCSCGSCGAPALVAFSGKRHYMELLNAGRRGKSKIPKVEIGVQPANLLPPGWPFPASTQVIVCCSTSGASPMTAAERLAPYQDLASKLAGVPWPRADLPRCKVKEAAG</sequence>
<dbReference type="GO" id="GO:0006285">
    <property type="term" value="P:base-excision repair, AP site formation"/>
    <property type="evidence" value="ECO:0007669"/>
    <property type="project" value="InterPro"/>
</dbReference>
<dbReference type="PANTHER" id="PTHR12159:SF9">
    <property type="entry name" value="G_T MISMATCH-SPECIFIC THYMINE DNA GLYCOSYLASE"/>
    <property type="match status" value="1"/>
</dbReference>
<dbReference type="SUPFAM" id="SSF52141">
    <property type="entry name" value="Uracil-DNA glycosylase-like"/>
    <property type="match status" value="1"/>
</dbReference>